<evidence type="ECO:0000313" key="1">
    <source>
        <dbReference type="EMBL" id="KAG0527143.1"/>
    </source>
</evidence>
<organism evidence="1 2">
    <name type="scientific">Sorghum bicolor</name>
    <name type="common">Sorghum</name>
    <name type="synonym">Sorghum vulgare</name>
    <dbReference type="NCBI Taxonomy" id="4558"/>
    <lineage>
        <taxon>Eukaryota</taxon>
        <taxon>Viridiplantae</taxon>
        <taxon>Streptophyta</taxon>
        <taxon>Embryophyta</taxon>
        <taxon>Tracheophyta</taxon>
        <taxon>Spermatophyta</taxon>
        <taxon>Magnoliopsida</taxon>
        <taxon>Liliopsida</taxon>
        <taxon>Poales</taxon>
        <taxon>Poaceae</taxon>
        <taxon>PACMAD clade</taxon>
        <taxon>Panicoideae</taxon>
        <taxon>Andropogonodae</taxon>
        <taxon>Andropogoneae</taxon>
        <taxon>Sorghinae</taxon>
        <taxon>Sorghum</taxon>
    </lineage>
</organism>
<evidence type="ECO:0000313" key="2">
    <source>
        <dbReference type="Proteomes" id="UP000807115"/>
    </source>
</evidence>
<dbReference type="Proteomes" id="UP000807115">
    <property type="component" value="Chromosome 6"/>
</dbReference>
<reference evidence="1" key="1">
    <citation type="journal article" date="2019" name="BMC Genomics">
        <title>A new reference genome for Sorghum bicolor reveals high levels of sequence similarity between sweet and grain genotypes: implications for the genetics of sugar metabolism.</title>
        <authorList>
            <person name="Cooper E.A."/>
            <person name="Brenton Z.W."/>
            <person name="Flinn B.S."/>
            <person name="Jenkins J."/>
            <person name="Shu S."/>
            <person name="Flowers D."/>
            <person name="Luo F."/>
            <person name="Wang Y."/>
            <person name="Xia P."/>
            <person name="Barry K."/>
            <person name="Daum C."/>
            <person name="Lipzen A."/>
            <person name="Yoshinaga Y."/>
            <person name="Schmutz J."/>
            <person name="Saski C."/>
            <person name="Vermerris W."/>
            <person name="Kresovich S."/>
        </authorList>
    </citation>
    <scope>NUCLEOTIDE SEQUENCE</scope>
</reference>
<dbReference type="AlphaFoldDB" id="A0A921UD50"/>
<proteinExistence type="predicted"/>
<gene>
    <name evidence="1" type="ORF">BDA96_06G207300</name>
</gene>
<protein>
    <submittedName>
        <fullName evidence="1">Uncharacterized protein</fullName>
    </submittedName>
</protein>
<name>A0A921UD50_SORBI</name>
<comment type="caution">
    <text evidence="1">The sequence shown here is derived from an EMBL/GenBank/DDBJ whole genome shotgun (WGS) entry which is preliminary data.</text>
</comment>
<reference evidence="1" key="2">
    <citation type="submission" date="2020-10" db="EMBL/GenBank/DDBJ databases">
        <authorList>
            <person name="Cooper E.A."/>
            <person name="Brenton Z.W."/>
            <person name="Flinn B.S."/>
            <person name="Jenkins J."/>
            <person name="Shu S."/>
            <person name="Flowers D."/>
            <person name="Luo F."/>
            <person name="Wang Y."/>
            <person name="Xia P."/>
            <person name="Barry K."/>
            <person name="Daum C."/>
            <person name="Lipzen A."/>
            <person name="Yoshinaga Y."/>
            <person name="Schmutz J."/>
            <person name="Saski C."/>
            <person name="Vermerris W."/>
            <person name="Kresovich S."/>
        </authorList>
    </citation>
    <scope>NUCLEOTIDE SEQUENCE</scope>
</reference>
<accession>A0A921UD50</accession>
<sequence>MLFGLPLDGTPIGPVVVVPSDWDKQLLHFVNDYVLYLSFLNLEGSGVYNLLFAYDKTCVRFCTMSILH</sequence>
<dbReference type="EMBL" id="CM027685">
    <property type="protein sequence ID" value="KAG0527143.1"/>
    <property type="molecule type" value="Genomic_DNA"/>
</dbReference>